<dbReference type="PANTHER" id="PTHR30408">
    <property type="entry name" value="TYPE-1 RESTRICTION ENZYME ECOKI SPECIFICITY PROTEIN"/>
    <property type="match status" value="1"/>
</dbReference>
<comment type="caution">
    <text evidence="3">The sequence shown here is derived from an EMBL/GenBank/DDBJ whole genome shotgun (WGS) entry which is preliminary data.</text>
</comment>
<dbReference type="SUPFAM" id="SSF116734">
    <property type="entry name" value="DNA methylase specificity domain"/>
    <property type="match status" value="1"/>
</dbReference>
<name>A0A917WSP1_9BACI</name>
<dbReference type="GO" id="GO:0003677">
    <property type="term" value="F:DNA binding"/>
    <property type="evidence" value="ECO:0007669"/>
    <property type="project" value="UniProtKB-KW"/>
</dbReference>
<evidence type="ECO:0000256" key="1">
    <source>
        <dbReference type="ARBA" id="ARBA00022747"/>
    </source>
</evidence>
<dbReference type="RefSeq" id="WP_117153654.1">
    <property type="nucleotide sequence ID" value="NZ_BMLG01000004.1"/>
</dbReference>
<keyword evidence="4" id="KW-1185">Reference proteome</keyword>
<dbReference type="Proteomes" id="UP000618460">
    <property type="component" value="Unassembled WGS sequence"/>
</dbReference>
<organism evidence="3 4">
    <name type="scientific">Paraliobacillus quinghaiensis</name>
    <dbReference type="NCBI Taxonomy" id="470815"/>
    <lineage>
        <taxon>Bacteria</taxon>
        <taxon>Bacillati</taxon>
        <taxon>Bacillota</taxon>
        <taxon>Bacilli</taxon>
        <taxon>Bacillales</taxon>
        <taxon>Bacillaceae</taxon>
        <taxon>Paraliobacillus</taxon>
    </lineage>
</organism>
<proteinExistence type="predicted"/>
<dbReference type="EMBL" id="BMLG01000004">
    <property type="protein sequence ID" value="GGM28232.1"/>
    <property type="molecule type" value="Genomic_DNA"/>
</dbReference>
<evidence type="ECO:0000256" key="2">
    <source>
        <dbReference type="ARBA" id="ARBA00023125"/>
    </source>
</evidence>
<sequence length="191" mass="22163">MHLQDIAEIKTGIVLTRKKAELEFNVKATYRLLTLRNIEEDGIFNGQPFDVFKSDDVLSPRYFTEEGDIVMRLSDPNTAVYISKGQVNLLVPSNFVLIKVKSDQVLPEYIAWYLNRDSIKQELEKSQSGTRIVSTNKNVLKSLSIEMLSLDKQEALIKLLRLHRKEKRLYQKLIMEKENWFKGVSQQMLQG</sequence>
<dbReference type="PANTHER" id="PTHR30408:SF12">
    <property type="entry name" value="TYPE I RESTRICTION ENZYME MJAVIII SPECIFICITY SUBUNIT"/>
    <property type="match status" value="1"/>
</dbReference>
<dbReference type="OrthoDB" id="5360691at2"/>
<gene>
    <name evidence="3" type="ORF">GCM10011351_12670</name>
</gene>
<reference evidence="3" key="2">
    <citation type="submission" date="2020-09" db="EMBL/GenBank/DDBJ databases">
        <authorList>
            <person name="Sun Q."/>
            <person name="Zhou Y."/>
        </authorList>
    </citation>
    <scope>NUCLEOTIDE SEQUENCE</scope>
    <source>
        <strain evidence="3">CGMCC 1.6333</strain>
    </source>
</reference>
<reference evidence="3" key="1">
    <citation type="journal article" date="2014" name="Int. J. Syst. Evol. Microbiol.">
        <title>Complete genome sequence of Corynebacterium casei LMG S-19264T (=DSM 44701T), isolated from a smear-ripened cheese.</title>
        <authorList>
            <consortium name="US DOE Joint Genome Institute (JGI-PGF)"/>
            <person name="Walter F."/>
            <person name="Albersmeier A."/>
            <person name="Kalinowski J."/>
            <person name="Ruckert C."/>
        </authorList>
    </citation>
    <scope>NUCLEOTIDE SEQUENCE</scope>
    <source>
        <strain evidence="3">CGMCC 1.6333</strain>
    </source>
</reference>
<protein>
    <recommendedName>
        <fullName evidence="5">Restriction endonuclease subunit S</fullName>
    </recommendedName>
</protein>
<dbReference type="CDD" id="cd16961">
    <property type="entry name" value="RMtype1_S_TRD-CR_like"/>
    <property type="match status" value="1"/>
</dbReference>
<dbReference type="AlphaFoldDB" id="A0A917WSP1"/>
<dbReference type="GO" id="GO:0009307">
    <property type="term" value="P:DNA restriction-modification system"/>
    <property type="evidence" value="ECO:0007669"/>
    <property type="project" value="UniProtKB-KW"/>
</dbReference>
<evidence type="ECO:0000313" key="3">
    <source>
        <dbReference type="EMBL" id="GGM28232.1"/>
    </source>
</evidence>
<keyword evidence="2" id="KW-0238">DNA-binding</keyword>
<accession>A0A917WSP1</accession>
<dbReference type="Gene3D" id="3.90.220.20">
    <property type="entry name" value="DNA methylase specificity domains"/>
    <property type="match status" value="1"/>
</dbReference>
<keyword evidence="1" id="KW-0680">Restriction system</keyword>
<evidence type="ECO:0000313" key="4">
    <source>
        <dbReference type="Proteomes" id="UP000618460"/>
    </source>
</evidence>
<evidence type="ECO:0008006" key="5">
    <source>
        <dbReference type="Google" id="ProtNLM"/>
    </source>
</evidence>
<dbReference type="InterPro" id="IPR052021">
    <property type="entry name" value="Type-I_RS_S_subunit"/>
</dbReference>
<dbReference type="InterPro" id="IPR044946">
    <property type="entry name" value="Restrct_endonuc_typeI_TRD_sf"/>
</dbReference>